<feature type="coiled-coil region" evidence="1">
    <location>
        <begin position="343"/>
        <end position="398"/>
    </location>
</feature>
<reference evidence="3" key="1">
    <citation type="submission" date="2022-06" db="EMBL/GenBank/DDBJ databases">
        <title>Genome Sequence of Candolleomyces eurysporus.</title>
        <authorList>
            <person name="Buettner E."/>
        </authorList>
    </citation>
    <scope>NUCLEOTIDE SEQUENCE</scope>
    <source>
        <strain evidence="3">VTCC 930004</strain>
    </source>
</reference>
<sequence length="400" mass="43691">MRRASSTGCSLKLDLRRPISIFDAIAAASRKQVSDLTPPKRQAPRCRKCPGKPLRSECDHGRKKAGPGPRSNDAGSGLQAGILGPLMPPAVNSAPNPPSHAFATTAGTVGAFQVPAFPFNPMLHPPFTPGAFPNATFPLPPSTLPIDPSLLAQSHGQLAPVVIPPQLATTPPLATDEGLKDSNAAPDSSEDSDTAGESSEDSEKSEAEEFKKPSPSTKKKRVYASDKNPHHGYIEGVGRGNRLIKMARQRKLKTVYTEQHASSVNWRRLTRDLMTRAEDVANRTASWLYIAIHNPAASQPFTHFASRRLRLEAPEDLQKIHQQVSSLMTVLKRADRSHSFQSEKEKEQVLQKMQEATEKAEKAMEQVAKAESEAQRLRDELEARNKVLSELFKSAQAAQS</sequence>
<feature type="non-terminal residue" evidence="3">
    <location>
        <position position="400"/>
    </location>
</feature>
<keyword evidence="1" id="KW-0175">Coiled coil</keyword>
<feature type="region of interest" description="Disordered" evidence="2">
    <location>
        <begin position="167"/>
        <end position="237"/>
    </location>
</feature>
<name>A0A9W8JNA5_9AGAR</name>
<organism evidence="3 4">
    <name type="scientific">Candolleomyces eurysporus</name>
    <dbReference type="NCBI Taxonomy" id="2828524"/>
    <lineage>
        <taxon>Eukaryota</taxon>
        <taxon>Fungi</taxon>
        <taxon>Dikarya</taxon>
        <taxon>Basidiomycota</taxon>
        <taxon>Agaricomycotina</taxon>
        <taxon>Agaricomycetes</taxon>
        <taxon>Agaricomycetidae</taxon>
        <taxon>Agaricales</taxon>
        <taxon>Agaricineae</taxon>
        <taxon>Psathyrellaceae</taxon>
        <taxon>Candolleomyces</taxon>
    </lineage>
</organism>
<feature type="region of interest" description="Disordered" evidence="2">
    <location>
        <begin position="30"/>
        <end position="76"/>
    </location>
</feature>
<evidence type="ECO:0000313" key="3">
    <source>
        <dbReference type="EMBL" id="KAJ2935984.1"/>
    </source>
</evidence>
<protein>
    <submittedName>
        <fullName evidence="3">Uncharacterized protein</fullName>
    </submittedName>
</protein>
<accession>A0A9W8JNA5</accession>
<comment type="caution">
    <text evidence="3">The sequence shown here is derived from an EMBL/GenBank/DDBJ whole genome shotgun (WGS) entry which is preliminary data.</text>
</comment>
<dbReference type="AlphaFoldDB" id="A0A9W8JNA5"/>
<dbReference type="Proteomes" id="UP001140091">
    <property type="component" value="Unassembled WGS sequence"/>
</dbReference>
<proteinExistence type="predicted"/>
<keyword evidence="4" id="KW-1185">Reference proteome</keyword>
<evidence type="ECO:0000256" key="1">
    <source>
        <dbReference type="SAM" id="Coils"/>
    </source>
</evidence>
<evidence type="ECO:0000313" key="4">
    <source>
        <dbReference type="Proteomes" id="UP001140091"/>
    </source>
</evidence>
<feature type="compositionally biased region" description="Basic and acidic residues" evidence="2">
    <location>
        <begin position="223"/>
        <end position="233"/>
    </location>
</feature>
<dbReference type="OrthoDB" id="3060861at2759"/>
<feature type="compositionally biased region" description="Acidic residues" evidence="2">
    <location>
        <begin position="188"/>
        <end position="200"/>
    </location>
</feature>
<gene>
    <name evidence="3" type="ORF">H1R20_g1110</name>
</gene>
<evidence type="ECO:0000256" key="2">
    <source>
        <dbReference type="SAM" id="MobiDB-lite"/>
    </source>
</evidence>
<dbReference type="EMBL" id="JANBPK010000226">
    <property type="protein sequence ID" value="KAJ2935984.1"/>
    <property type="molecule type" value="Genomic_DNA"/>
</dbReference>
<feature type="compositionally biased region" description="Basic and acidic residues" evidence="2">
    <location>
        <begin position="201"/>
        <end position="212"/>
    </location>
</feature>